<feature type="transmembrane region" description="Helical" evidence="3">
    <location>
        <begin position="289"/>
        <end position="322"/>
    </location>
</feature>
<evidence type="ECO:0000256" key="3">
    <source>
        <dbReference type="SAM" id="Phobius"/>
    </source>
</evidence>
<evidence type="ECO:0000313" key="5">
    <source>
        <dbReference type="EMBL" id="KAG6492610.1"/>
    </source>
</evidence>
<keyword evidence="6" id="KW-1185">Reference proteome</keyword>
<dbReference type="PROSITE" id="PS51367">
    <property type="entry name" value="THAUMATIN_2"/>
    <property type="match status" value="1"/>
</dbReference>
<evidence type="ECO:0000256" key="2">
    <source>
        <dbReference type="ARBA" id="ARBA00023157"/>
    </source>
</evidence>
<dbReference type="AlphaFoldDB" id="A0A8J5G6A2"/>
<keyword evidence="3" id="KW-0472">Membrane</keyword>
<dbReference type="InterPro" id="IPR001938">
    <property type="entry name" value="Thaumatin"/>
</dbReference>
<feature type="signal peptide" evidence="4">
    <location>
        <begin position="1"/>
        <end position="24"/>
    </location>
</feature>
<dbReference type="SMART" id="SM00205">
    <property type="entry name" value="THN"/>
    <property type="match status" value="1"/>
</dbReference>
<evidence type="ECO:0000256" key="1">
    <source>
        <dbReference type="ARBA" id="ARBA00010607"/>
    </source>
</evidence>
<sequence length="334" mass="36364">MDRSRIKLLILNILLLFIFSGTKTIEGARVFTIVNYCKTTIWPGITPGEYFNGGGFALKPGESVVFNAPAGWSGRIWGRTGCNFDQDGHGTCQTGACGSNLKCTASGETPASLAEFTLASLDFFDVSLVDGFNLPMTVTPVNAQGGGNCSVAGCDGDLRDNCPSELAVKANGHTVACRSACDVFKTDQYCCKGVFGNAMTCQPTYYSKLFKKACPGAYSYAYDDRSSILTCTAADYIVSFCSKSLQAQSFPSLRLKQVLPGSESMHLPHQQIGLQWIIQKSIYREMAAFAVVMLCVLVVAIFVAVTTNYFPFISLFFFYYLFISEMARQQDGLL</sequence>
<dbReference type="FunFam" id="2.60.110.10:FF:000002">
    <property type="entry name" value="Thaumatin-like protein 1a"/>
    <property type="match status" value="1"/>
</dbReference>
<evidence type="ECO:0000256" key="4">
    <source>
        <dbReference type="SAM" id="SignalP"/>
    </source>
</evidence>
<organism evidence="5 6">
    <name type="scientific">Zingiber officinale</name>
    <name type="common">Ginger</name>
    <name type="synonym">Amomum zingiber</name>
    <dbReference type="NCBI Taxonomy" id="94328"/>
    <lineage>
        <taxon>Eukaryota</taxon>
        <taxon>Viridiplantae</taxon>
        <taxon>Streptophyta</taxon>
        <taxon>Embryophyta</taxon>
        <taxon>Tracheophyta</taxon>
        <taxon>Spermatophyta</taxon>
        <taxon>Magnoliopsida</taxon>
        <taxon>Liliopsida</taxon>
        <taxon>Zingiberales</taxon>
        <taxon>Zingiberaceae</taxon>
        <taxon>Zingiber</taxon>
    </lineage>
</organism>
<keyword evidence="4" id="KW-0732">Signal</keyword>
<dbReference type="InterPro" id="IPR037176">
    <property type="entry name" value="Osmotin/thaumatin-like_sf"/>
</dbReference>
<dbReference type="Pfam" id="PF00314">
    <property type="entry name" value="Thaumatin"/>
    <property type="match status" value="1"/>
</dbReference>
<evidence type="ECO:0000313" key="6">
    <source>
        <dbReference type="Proteomes" id="UP000734854"/>
    </source>
</evidence>
<dbReference type="Gene3D" id="2.60.110.10">
    <property type="entry name" value="Thaumatin"/>
    <property type="match status" value="1"/>
</dbReference>
<keyword evidence="3" id="KW-1133">Transmembrane helix</keyword>
<comment type="similarity">
    <text evidence="1">Belongs to the thaumatin family.</text>
</comment>
<dbReference type="SUPFAM" id="SSF49870">
    <property type="entry name" value="Osmotin, thaumatin-like protein"/>
    <property type="match status" value="1"/>
</dbReference>
<dbReference type="CDD" id="cd09218">
    <property type="entry name" value="TLP-PA"/>
    <property type="match status" value="1"/>
</dbReference>
<keyword evidence="3" id="KW-0812">Transmembrane</keyword>
<comment type="caution">
    <text evidence="5">The sequence shown here is derived from an EMBL/GenBank/DDBJ whole genome shotgun (WGS) entry which is preliminary data.</text>
</comment>
<keyword evidence="2" id="KW-1015">Disulfide bond</keyword>
<dbReference type="Proteomes" id="UP000734854">
    <property type="component" value="Unassembled WGS sequence"/>
</dbReference>
<gene>
    <name evidence="5" type="ORF">ZIOFF_047575</name>
</gene>
<protein>
    <submittedName>
        <fullName evidence="5">Uncharacterized protein</fullName>
    </submittedName>
</protein>
<dbReference type="PANTHER" id="PTHR31048">
    <property type="entry name" value="OS03G0233200 PROTEIN"/>
    <property type="match status" value="1"/>
</dbReference>
<reference evidence="5 6" key="1">
    <citation type="submission" date="2020-08" db="EMBL/GenBank/DDBJ databases">
        <title>Plant Genome Project.</title>
        <authorList>
            <person name="Zhang R.-G."/>
        </authorList>
    </citation>
    <scope>NUCLEOTIDE SEQUENCE [LARGE SCALE GENOMIC DNA]</scope>
    <source>
        <tissue evidence="5">Rhizome</tissue>
    </source>
</reference>
<accession>A0A8J5G6A2</accession>
<dbReference type="PRINTS" id="PR00347">
    <property type="entry name" value="THAUMATIN"/>
</dbReference>
<name>A0A8J5G6A2_ZINOF</name>
<dbReference type="EMBL" id="JACMSC010000013">
    <property type="protein sequence ID" value="KAG6492610.1"/>
    <property type="molecule type" value="Genomic_DNA"/>
</dbReference>
<feature type="chain" id="PRO_5035191874" evidence="4">
    <location>
        <begin position="25"/>
        <end position="334"/>
    </location>
</feature>
<proteinExistence type="inferred from homology"/>